<dbReference type="OrthoDB" id="4307703at2"/>
<dbReference type="GeneID" id="49385855"/>
<name>A0A2K8PIT0_STRLA</name>
<feature type="region of interest" description="Disordered" evidence="1">
    <location>
        <begin position="181"/>
        <end position="236"/>
    </location>
</feature>
<organism evidence="2 3">
    <name type="scientific">Streptomyces lavendulae subsp. lavendulae</name>
    <dbReference type="NCBI Taxonomy" id="58340"/>
    <lineage>
        <taxon>Bacteria</taxon>
        <taxon>Bacillati</taxon>
        <taxon>Actinomycetota</taxon>
        <taxon>Actinomycetes</taxon>
        <taxon>Kitasatosporales</taxon>
        <taxon>Streptomycetaceae</taxon>
        <taxon>Streptomyces</taxon>
    </lineage>
</organism>
<protein>
    <submittedName>
        <fullName evidence="2">Uncharacterized protein</fullName>
    </submittedName>
</protein>
<dbReference type="KEGG" id="slx:SLAV_24175"/>
<proteinExistence type="predicted"/>
<feature type="compositionally biased region" description="Gly residues" evidence="1">
    <location>
        <begin position="214"/>
        <end position="236"/>
    </location>
</feature>
<reference evidence="2 3" key="1">
    <citation type="submission" date="2017-11" db="EMBL/GenBank/DDBJ databases">
        <title>Complete genome sequence of Streptomyces lavendulae subsp. lavendulae CCM 3239 (formerly 'Streptomyces aureofaciens CCM 3239'), the producer of the angucycline-type antibiotic auricin.</title>
        <authorList>
            <person name="Busche T."/>
            <person name="Novakova R."/>
            <person name="Al'Dilaimi A."/>
            <person name="Homerova D."/>
            <person name="Feckova L."/>
            <person name="Rezuchova B."/>
            <person name="Mingyar E."/>
            <person name="Csolleiova D."/>
            <person name="Bekeova C."/>
            <person name="Winkler A."/>
            <person name="Sevcikova B."/>
            <person name="Kalinowski J."/>
            <person name="Kormanec J."/>
            <person name="Ruckert C."/>
        </authorList>
    </citation>
    <scope>NUCLEOTIDE SEQUENCE [LARGE SCALE GENOMIC DNA]</scope>
    <source>
        <strain evidence="2 3">CCM 3239</strain>
    </source>
</reference>
<evidence type="ECO:0000313" key="2">
    <source>
        <dbReference type="EMBL" id="ATZ26637.1"/>
    </source>
</evidence>
<feature type="compositionally biased region" description="Low complexity" evidence="1">
    <location>
        <begin position="181"/>
        <end position="192"/>
    </location>
</feature>
<keyword evidence="3" id="KW-1185">Reference proteome</keyword>
<gene>
    <name evidence="2" type="ORF">SLAV_24175</name>
</gene>
<dbReference type="EMBL" id="CP024985">
    <property type="protein sequence ID" value="ATZ26637.1"/>
    <property type="molecule type" value="Genomic_DNA"/>
</dbReference>
<dbReference type="AlphaFoldDB" id="A0A2K8PIT0"/>
<accession>A0A2K8PIT0</accession>
<evidence type="ECO:0000313" key="3">
    <source>
        <dbReference type="Proteomes" id="UP000231791"/>
    </source>
</evidence>
<evidence type="ECO:0000256" key="1">
    <source>
        <dbReference type="SAM" id="MobiDB-lite"/>
    </source>
</evidence>
<sequence length="236" mass="25267">MDNALLALASAIVAVTGTLLAPVLSQRITGRVQADQFDRQERLARAQWQRDRRVAEREKRRDCYVHANAGYRRYRVELMNHLWAVHRDEVTDEGRAALQEARHAMHSAFAEAQMIASDAVMAELDVLTRELAGAYARTMRLERGNPLPGWGFDEVLAALLDLGDAWVRARAVMRADLGVEPGPVAADDAAAGEGRGGEGPDGDGPDAARPDGDGPCGPGGRPGEAGAPSGGGQRGR</sequence>
<dbReference type="RefSeq" id="WP_030229558.1">
    <property type="nucleotide sequence ID" value="NZ_CP024985.1"/>
</dbReference>
<dbReference type="Proteomes" id="UP000231791">
    <property type="component" value="Chromosome"/>
</dbReference>